<protein>
    <submittedName>
        <fullName evidence="5">ABC transporter ATP-binding protein</fullName>
    </submittedName>
</protein>
<keyword evidence="3 5" id="KW-0067">ATP-binding</keyword>
<dbReference type="InterPro" id="IPR027417">
    <property type="entry name" value="P-loop_NTPase"/>
</dbReference>
<dbReference type="PANTHER" id="PTHR42788">
    <property type="entry name" value="TAURINE IMPORT ATP-BINDING PROTEIN-RELATED"/>
    <property type="match status" value="1"/>
</dbReference>
<dbReference type="InterPro" id="IPR050166">
    <property type="entry name" value="ABC_transporter_ATP-bind"/>
</dbReference>
<dbReference type="Pfam" id="PF00005">
    <property type="entry name" value="ABC_tran"/>
    <property type="match status" value="1"/>
</dbReference>
<dbReference type="Proteomes" id="UP001165306">
    <property type="component" value="Unassembled WGS sequence"/>
</dbReference>
<accession>A0AA42BAT5</accession>
<reference evidence="5" key="1">
    <citation type="submission" date="2022-06" db="EMBL/GenBank/DDBJ databases">
        <title>CFH 74404 Thermomicrobiaceae sp.</title>
        <authorList>
            <person name="Ming H."/>
            <person name="Li W.-J."/>
            <person name="Zhao Z."/>
        </authorList>
    </citation>
    <scope>NUCLEOTIDE SEQUENCE</scope>
    <source>
        <strain evidence="5">CFH 74404</strain>
    </source>
</reference>
<keyword evidence="2" id="KW-0547">Nucleotide-binding</keyword>
<dbReference type="PROSITE" id="PS00211">
    <property type="entry name" value="ABC_TRANSPORTER_1"/>
    <property type="match status" value="1"/>
</dbReference>
<dbReference type="PROSITE" id="PS50893">
    <property type="entry name" value="ABC_TRANSPORTER_2"/>
    <property type="match status" value="1"/>
</dbReference>
<dbReference type="GO" id="GO:0005524">
    <property type="term" value="F:ATP binding"/>
    <property type="evidence" value="ECO:0007669"/>
    <property type="project" value="UniProtKB-KW"/>
</dbReference>
<proteinExistence type="predicted"/>
<keyword evidence="1" id="KW-0813">Transport</keyword>
<evidence type="ECO:0000256" key="1">
    <source>
        <dbReference type="ARBA" id="ARBA00022448"/>
    </source>
</evidence>
<name>A0AA42BAT5_9BACT</name>
<dbReference type="RefSeq" id="WP_284056731.1">
    <property type="nucleotide sequence ID" value="NZ_JAMSLR010000004.1"/>
</dbReference>
<comment type="caution">
    <text evidence="5">The sequence shown here is derived from an EMBL/GenBank/DDBJ whole genome shotgun (WGS) entry which is preliminary data.</text>
</comment>
<feature type="domain" description="ABC transporter" evidence="4">
    <location>
        <begin position="9"/>
        <end position="239"/>
    </location>
</feature>
<dbReference type="SMART" id="SM00382">
    <property type="entry name" value="AAA"/>
    <property type="match status" value="1"/>
</dbReference>
<dbReference type="PANTHER" id="PTHR42788:SF13">
    <property type="entry name" value="ALIPHATIC SULFONATES IMPORT ATP-BINDING PROTEIN SSUB"/>
    <property type="match status" value="1"/>
</dbReference>
<evidence type="ECO:0000313" key="6">
    <source>
        <dbReference type="Proteomes" id="UP001165306"/>
    </source>
</evidence>
<dbReference type="InterPro" id="IPR017871">
    <property type="entry name" value="ABC_transporter-like_CS"/>
</dbReference>
<sequence length="253" mass="27551">MVTNGVGLLEARQVWKSYVHRRRRLHVLRGIDFAIRTAEVACVIGPSGAGKSTLLRVMAGLERPDAGEVLLDGVPVVAGSPRLGVMFQSPLLLPWLRVWENVMFGARFLPSVETSREQALVVLERVRLHDLADQPVTQLSGGQAQRVALARALIRRPTFLLLDEPFNNLDMPTRRELGAAVRELALNDGVGVLLVTHDIDEALALGDRILVLAPEVGTFAREFAVPASAPARARLRDEILATLEALGTTAILT</sequence>
<dbReference type="EMBL" id="JAMSLR010000004">
    <property type="protein sequence ID" value="MCM8748950.1"/>
    <property type="molecule type" value="Genomic_DNA"/>
</dbReference>
<gene>
    <name evidence="5" type="ORF">NET02_07335</name>
</gene>
<dbReference type="InterPro" id="IPR003593">
    <property type="entry name" value="AAA+_ATPase"/>
</dbReference>
<evidence type="ECO:0000256" key="2">
    <source>
        <dbReference type="ARBA" id="ARBA00022741"/>
    </source>
</evidence>
<dbReference type="Gene3D" id="3.40.50.300">
    <property type="entry name" value="P-loop containing nucleotide triphosphate hydrolases"/>
    <property type="match status" value="1"/>
</dbReference>
<organism evidence="5 6">
    <name type="scientific">Thermalbibacter longus</name>
    <dbReference type="NCBI Taxonomy" id="2951981"/>
    <lineage>
        <taxon>Bacteria</taxon>
        <taxon>Pseudomonadati</taxon>
        <taxon>Thermomicrobiota</taxon>
        <taxon>Thermomicrobia</taxon>
        <taxon>Thermomicrobiales</taxon>
        <taxon>Thermomicrobiaceae</taxon>
        <taxon>Thermalbibacter</taxon>
    </lineage>
</organism>
<dbReference type="GO" id="GO:0016887">
    <property type="term" value="F:ATP hydrolysis activity"/>
    <property type="evidence" value="ECO:0007669"/>
    <property type="project" value="InterPro"/>
</dbReference>
<evidence type="ECO:0000313" key="5">
    <source>
        <dbReference type="EMBL" id="MCM8748950.1"/>
    </source>
</evidence>
<dbReference type="SUPFAM" id="SSF52540">
    <property type="entry name" value="P-loop containing nucleoside triphosphate hydrolases"/>
    <property type="match status" value="1"/>
</dbReference>
<evidence type="ECO:0000259" key="4">
    <source>
        <dbReference type="PROSITE" id="PS50893"/>
    </source>
</evidence>
<dbReference type="InterPro" id="IPR003439">
    <property type="entry name" value="ABC_transporter-like_ATP-bd"/>
</dbReference>
<keyword evidence="6" id="KW-1185">Reference proteome</keyword>
<evidence type="ECO:0000256" key="3">
    <source>
        <dbReference type="ARBA" id="ARBA00022840"/>
    </source>
</evidence>
<dbReference type="AlphaFoldDB" id="A0AA42BAT5"/>